<sequence length="238" mass="27554">MFVSFARQYRRVLFSRIPKPRYFTTVRTTGTYVPCDECEVHAGTWQWSLGKVNIDNDCIDDNATLIVGLDERDVGVDMWLDLRDSKDNCLEYLDLEVELNDNNAEKRLSEFFHQVRSLKMINGKEYFDMGADVQYPYPCKLSTSAHTKLVSLELEIQQLIQNWDLRQLALELVSAPNSGGVYSDAVMDYDETGSYSAWEAINAQWDADIELDDIMERYGIDEKEYESISFAYHTRKGM</sequence>
<evidence type="ECO:0000313" key="2">
    <source>
        <dbReference type="Proteomes" id="UP000095751"/>
    </source>
</evidence>
<dbReference type="AlphaFoldDB" id="A0A1E7ENK9"/>
<dbReference type="InParanoid" id="A0A1E7ENK9"/>
<reference evidence="1 2" key="1">
    <citation type="submission" date="2016-09" db="EMBL/GenBank/DDBJ databases">
        <title>Extensive genetic diversity and differential bi-allelic expression allows diatom success in the polar Southern Ocean.</title>
        <authorList>
            <consortium name="DOE Joint Genome Institute"/>
            <person name="Mock T."/>
            <person name="Otillar R.P."/>
            <person name="Strauss J."/>
            <person name="Dupont C."/>
            <person name="Frickenhaus S."/>
            <person name="Maumus F."/>
            <person name="Mcmullan M."/>
            <person name="Sanges R."/>
            <person name="Schmutz J."/>
            <person name="Toseland A."/>
            <person name="Valas R."/>
            <person name="Veluchamy A."/>
            <person name="Ward B.J."/>
            <person name="Allen A."/>
            <person name="Barry K."/>
            <person name="Falciatore A."/>
            <person name="Ferrante M."/>
            <person name="Fortunato A.E."/>
            <person name="Gloeckner G."/>
            <person name="Gruber A."/>
            <person name="Hipkin R."/>
            <person name="Janech M."/>
            <person name="Kroth P."/>
            <person name="Leese F."/>
            <person name="Lindquist E."/>
            <person name="Lyon B.R."/>
            <person name="Martin J."/>
            <person name="Mayer C."/>
            <person name="Parker M."/>
            <person name="Quesneville H."/>
            <person name="Raymond J."/>
            <person name="Uhlig C."/>
            <person name="Valentin K.U."/>
            <person name="Worden A.Z."/>
            <person name="Armbrust E.V."/>
            <person name="Bowler C."/>
            <person name="Green B."/>
            <person name="Moulton V."/>
            <person name="Van Oosterhout C."/>
            <person name="Grigoriev I."/>
        </authorList>
    </citation>
    <scope>NUCLEOTIDE SEQUENCE [LARGE SCALE GENOMIC DNA]</scope>
    <source>
        <strain evidence="1 2">CCMP1102</strain>
    </source>
</reference>
<organism evidence="1 2">
    <name type="scientific">Fragilariopsis cylindrus CCMP1102</name>
    <dbReference type="NCBI Taxonomy" id="635003"/>
    <lineage>
        <taxon>Eukaryota</taxon>
        <taxon>Sar</taxon>
        <taxon>Stramenopiles</taxon>
        <taxon>Ochrophyta</taxon>
        <taxon>Bacillariophyta</taxon>
        <taxon>Bacillariophyceae</taxon>
        <taxon>Bacillariophycidae</taxon>
        <taxon>Bacillariales</taxon>
        <taxon>Bacillariaceae</taxon>
        <taxon>Fragilariopsis</taxon>
    </lineage>
</organism>
<evidence type="ECO:0000313" key="1">
    <source>
        <dbReference type="EMBL" id="OEU07406.1"/>
    </source>
</evidence>
<gene>
    <name evidence="1" type="ORF">FRACYDRAFT_271997</name>
</gene>
<accession>A0A1E7ENK9</accession>
<proteinExistence type="predicted"/>
<dbReference type="Proteomes" id="UP000095751">
    <property type="component" value="Unassembled WGS sequence"/>
</dbReference>
<keyword evidence="2" id="KW-1185">Reference proteome</keyword>
<name>A0A1E7ENK9_9STRA</name>
<dbReference type="KEGG" id="fcy:FRACYDRAFT_271997"/>
<dbReference type="EMBL" id="KV784386">
    <property type="protein sequence ID" value="OEU07406.1"/>
    <property type="molecule type" value="Genomic_DNA"/>
</dbReference>
<protein>
    <submittedName>
        <fullName evidence="1">Uncharacterized protein</fullName>
    </submittedName>
</protein>